<accession>A0A518GCV2</accession>
<gene>
    <name evidence="1" type="ORF">Q31a_47770</name>
</gene>
<dbReference type="OrthoDB" id="254151at2"/>
<evidence type="ECO:0000313" key="1">
    <source>
        <dbReference type="EMBL" id="QDV26403.1"/>
    </source>
</evidence>
<dbReference type="Proteomes" id="UP000318017">
    <property type="component" value="Chromosome"/>
</dbReference>
<sequence>MRSAEVVVAEQSKPEIGAYGQYLNSLHIVMENADGLHEVREDELQAVRDIVIRATAKKNWWLSRIGLLSNHLHVLLGARVTDSPQAVALSLMNNIAYVYEMKAILKFSYYAGTFAGYDRGAIRLHATQVAGPAGTSPDGGPHANAV</sequence>
<dbReference type="RefSeq" id="WP_145082520.1">
    <property type="nucleotide sequence ID" value="NZ_CP036298.1"/>
</dbReference>
<dbReference type="EMBL" id="CP036298">
    <property type="protein sequence ID" value="QDV26403.1"/>
    <property type="molecule type" value="Genomic_DNA"/>
</dbReference>
<evidence type="ECO:0000313" key="2">
    <source>
        <dbReference type="Proteomes" id="UP000318017"/>
    </source>
</evidence>
<protein>
    <recommendedName>
        <fullName evidence="3">Transposase IS200 like protein</fullName>
    </recommendedName>
</protein>
<dbReference type="KEGG" id="ahel:Q31a_47770"/>
<name>A0A518GCV2_9BACT</name>
<keyword evidence="2" id="KW-1185">Reference proteome</keyword>
<reference evidence="1 2" key="1">
    <citation type="submission" date="2019-02" db="EMBL/GenBank/DDBJ databases">
        <title>Deep-cultivation of Planctomycetes and their phenomic and genomic characterization uncovers novel biology.</title>
        <authorList>
            <person name="Wiegand S."/>
            <person name="Jogler M."/>
            <person name="Boedeker C."/>
            <person name="Pinto D."/>
            <person name="Vollmers J."/>
            <person name="Rivas-Marin E."/>
            <person name="Kohn T."/>
            <person name="Peeters S.H."/>
            <person name="Heuer A."/>
            <person name="Rast P."/>
            <person name="Oberbeckmann S."/>
            <person name="Bunk B."/>
            <person name="Jeske O."/>
            <person name="Meyerdierks A."/>
            <person name="Storesund J.E."/>
            <person name="Kallscheuer N."/>
            <person name="Luecker S."/>
            <person name="Lage O.M."/>
            <person name="Pohl T."/>
            <person name="Merkel B.J."/>
            <person name="Hornburger P."/>
            <person name="Mueller R.-W."/>
            <person name="Bruemmer F."/>
            <person name="Labrenz M."/>
            <person name="Spormann A.M."/>
            <person name="Op den Camp H."/>
            <person name="Overmann J."/>
            <person name="Amann R."/>
            <person name="Jetten M.S.M."/>
            <person name="Mascher T."/>
            <person name="Medema M.H."/>
            <person name="Devos D.P."/>
            <person name="Kaster A.-K."/>
            <person name="Ovreas L."/>
            <person name="Rohde M."/>
            <person name="Galperin M.Y."/>
            <person name="Jogler C."/>
        </authorList>
    </citation>
    <scope>NUCLEOTIDE SEQUENCE [LARGE SCALE GENOMIC DNA]</scope>
    <source>
        <strain evidence="1 2">Q31a</strain>
    </source>
</reference>
<evidence type="ECO:0008006" key="3">
    <source>
        <dbReference type="Google" id="ProtNLM"/>
    </source>
</evidence>
<proteinExistence type="predicted"/>
<dbReference type="AlphaFoldDB" id="A0A518GCV2"/>
<organism evidence="1 2">
    <name type="scientific">Aureliella helgolandensis</name>
    <dbReference type="NCBI Taxonomy" id="2527968"/>
    <lineage>
        <taxon>Bacteria</taxon>
        <taxon>Pseudomonadati</taxon>
        <taxon>Planctomycetota</taxon>
        <taxon>Planctomycetia</taxon>
        <taxon>Pirellulales</taxon>
        <taxon>Pirellulaceae</taxon>
        <taxon>Aureliella</taxon>
    </lineage>
</organism>